<organism evidence="1 2">
    <name type="scientific">Ceratitis capitata</name>
    <name type="common">Mediterranean fruit fly</name>
    <name type="synonym">Tephritis capitata</name>
    <dbReference type="NCBI Taxonomy" id="7213"/>
    <lineage>
        <taxon>Eukaryota</taxon>
        <taxon>Metazoa</taxon>
        <taxon>Ecdysozoa</taxon>
        <taxon>Arthropoda</taxon>
        <taxon>Hexapoda</taxon>
        <taxon>Insecta</taxon>
        <taxon>Pterygota</taxon>
        <taxon>Neoptera</taxon>
        <taxon>Endopterygota</taxon>
        <taxon>Diptera</taxon>
        <taxon>Brachycera</taxon>
        <taxon>Muscomorpha</taxon>
        <taxon>Tephritoidea</taxon>
        <taxon>Tephritidae</taxon>
        <taxon>Ceratitis</taxon>
        <taxon>Ceratitis</taxon>
    </lineage>
</organism>
<dbReference type="AlphaFoldDB" id="A0A811VDR4"/>
<keyword evidence="2" id="KW-1185">Reference proteome</keyword>
<evidence type="ECO:0000313" key="1">
    <source>
        <dbReference type="EMBL" id="CAD7012353.1"/>
    </source>
</evidence>
<proteinExistence type="predicted"/>
<gene>
    <name evidence="1" type="ORF">CCAP1982_LOCUS20447</name>
</gene>
<dbReference type="Proteomes" id="UP000606786">
    <property type="component" value="Unassembled WGS sequence"/>
</dbReference>
<protein>
    <submittedName>
        <fullName evidence="1">(Mediterranean fruit fly) hypothetical protein</fullName>
    </submittedName>
</protein>
<evidence type="ECO:0000313" key="2">
    <source>
        <dbReference type="Proteomes" id="UP000606786"/>
    </source>
</evidence>
<feature type="non-terminal residue" evidence="1">
    <location>
        <position position="65"/>
    </location>
</feature>
<comment type="caution">
    <text evidence="1">The sequence shown here is derived from an EMBL/GenBank/DDBJ whole genome shotgun (WGS) entry which is preliminary data.</text>
</comment>
<reference evidence="1" key="1">
    <citation type="submission" date="2020-11" db="EMBL/GenBank/DDBJ databases">
        <authorList>
            <person name="Whitehead M."/>
        </authorList>
    </citation>
    <scope>NUCLEOTIDE SEQUENCE</scope>
    <source>
        <strain evidence="1">EGII</strain>
    </source>
</reference>
<accession>A0A811VDR4</accession>
<dbReference type="EMBL" id="CAJHJT010000056">
    <property type="protein sequence ID" value="CAD7012353.1"/>
    <property type="molecule type" value="Genomic_DNA"/>
</dbReference>
<sequence length="65" mass="7695">MNEAVDELECLPNVLVLPVERRNSSRRQLTVCLCLDSDLSLYAHFFVECLRLNKMTTTRRLQRQR</sequence>
<name>A0A811VDR4_CERCA</name>